<name>A0ABT2RPV9_9FIRM</name>
<feature type="transmembrane region" description="Helical" evidence="1">
    <location>
        <begin position="96"/>
        <end position="128"/>
    </location>
</feature>
<accession>A0ABT2RPV9</accession>
<keyword evidence="1" id="KW-0472">Membrane</keyword>
<reference evidence="2 3" key="1">
    <citation type="journal article" date="2021" name="ISME Commun">
        <title>Automated analysis of genomic sequences facilitates high-throughput and comprehensive description of bacteria.</title>
        <authorList>
            <person name="Hitch T.C.A."/>
        </authorList>
    </citation>
    <scope>NUCLEOTIDE SEQUENCE [LARGE SCALE GENOMIC DNA]</scope>
    <source>
        <strain evidence="2 3">Sanger_03</strain>
    </source>
</reference>
<comment type="caution">
    <text evidence="2">The sequence shown here is derived from an EMBL/GenBank/DDBJ whole genome shotgun (WGS) entry which is preliminary data.</text>
</comment>
<dbReference type="InterPro" id="IPR032531">
    <property type="entry name" value="DUF4956"/>
</dbReference>
<feature type="transmembrane region" description="Helical" evidence="1">
    <location>
        <begin position="50"/>
        <end position="76"/>
    </location>
</feature>
<evidence type="ECO:0000256" key="1">
    <source>
        <dbReference type="SAM" id="Phobius"/>
    </source>
</evidence>
<feature type="transmembrane region" description="Helical" evidence="1">
    <location>
        <begin position="15"/>
        <end position="38"/>
    </location>
</feature>
<gene>
    <name evidence="2" type="ORF">OCV99_12855</name>
</gene>
<keyword evidence="3" id="KW-1185">Reference proteome</keyword>
<protein>
    <submittedName>
        <fullName evidence="2">DUF4956 domain-containing protein</fullName>
    </submittedName>
</protein>
<evidence type="ECO:0000313" key="3">
    <source>
        <dbReference type="Proteomes" id="UP001652431"/>
    </source>
</evidence>
<evidence type="ECO:0000313" key="2">
    <source>
        <dbReference type="EMBL" id="MCU6687410.1"/>
    </source>
</evidence>
<keyword evidence="1" id="KW-0812">Transmembrane</keyword>
<dbReference type="EMBL" id="JAOQJU010000019">
    <property type="protein sequence ID" value="MCU6687410.1"/>
    <property type="molecule type" value="Genomic_DNA"/>
</dbReference>
<keyword evidence="1" id="KW-1133">Transmembrane helix</keyword>
<proteinExistence type="predicted"/>
<dbReference type="Proteomes" id="UP001652431">
    <property type="component" value="Unassembled WGS sequence"/>
</dbReference>
<sequence>MFTSILNGIEGNLSIQNALLCTAVSLTLGIFIAILYMFQGSYTKNFVVTLAILPALVQLVIMLVNGNVGTSVAVLGTFSLIRFRSVPGSSREIVSIFFSMAVGLATGMGFLTFAGMMTVLTGVVFLLLMKTPFGETGSADKDLRITIAENMDYTEIFEDIFRKYTSKSSLQRVKTTNLGSMYELEYHITLKDSKQEKEMIDAIRCRNGNLTIICGRRSSIQEEL</sequence>
<dbReference type="Pfam" id="PF16316">
    <property type="entry name" value="DUF4956"/>
    <property type="match status" value="1"/>
</dbReference>
<organism evidence="2 3">
    <name type="scientific">Dorea acetigenes</name>
    <dbReference type="NCBI Taxonomy" id="2981787"/>
    <lineage>
        <taxon>Bacteria</taxon>
        <taxon>Bacillati</taxon>
        <taxon>Bacillota</taxon>
        <taxon>Clostridia</taxon>
        <taxon>Lachnospirales</taxon>
        <taxon>Lachnospiraceae</taxon>
        <taxon>Dorea</taxon>
    </lineage>
</organism>
<dbReference type="RefSeq" id="WP_158371102.1">
    <property type="nucleotide sequence ID" value="NZ_JAOQJU010000019.1"/>
</dbReference>